<accession>A0A645G2A4</accession>
<protein>
    <submittedName>
        <fullName evidence="1">Uncharacterized protein</fullName>
    </submittedName>
</protein>
<dbReference type="EMBL" id="VSSQ01067684">
    <property type="protein sequence ID" value="MPN20030.1"/>
    <property type="molecule type" value="Genomic_DNA"/>
</dbReference>
<dbReference type="SUPFAM" id="SSF53383">
    <property type="entry name" value="PLP-dependent transferases"/>
    <property type="match status" value="1"/>
</dbReference>
<name>A0A645G2A4_9ZZZZ</name>
<evidence type="ECO:0000313" key="1">
    <source>
        <dbReference type="EMBL" id="MPN20030.1"/>
    </source>
</evidence>
<dbReference type="AlphaFoldDB" id="A0A645G2A4"/>
<dbReference type="InterPro" id="IPR015424">
    <property type="entry name" value="PyrdxlP-dep_Trfase"/>
</dbReference>
<reference evidence="1" key="1">
    <citation type="submission" date="2019-08" db="EMBL/GenBank/DDBJ databases">
        <authorList>
            <person name="Kucharzyk K."/>
            <person name="Murdoch R.W."/>
            <person name="Higgins S."/>
            <person name="Loffler F."/>
        </authorList>
    </citation>
    <scope>NUCLEOTIDE SEQUENCE</scope>
</reference>
<proteinExistence type="predicted"/>
<comment type="caution">
    <text evidence="1">The sequence shown here is derived from an EMBL/GenBank/DDBJ whole genome shotgun (WGS) entry which is preliminary data.</text>
</comment>
<sequence length="134" mass="14777">MHMRQRIRFGIRGAFPVGQGGIVFGKPRQWQIMAWGVRGKRRVKGPRRLVGQVSYAPTPAARGALHGLQHLRHIRKRARLVHAQRRAKLLAQAGGASVVRVGEIDEGGQHEGANYSMSSHGGVQRVLLIDSPQL</sequence>
<gene>
    <name evidence="1" type="ORF">SDC9_167406</name>
</gene>
<organism evidence="1">
    <name type="scientific">bioreactor metagenome</name>
    <dbReference type="NCBI Taxonomy" id="1076179"/>
    <lineage>
        <taxon>unclassified sequences</taxon>
        <taxon>metagenomes</taxon>
        <taxon>ecological metagenomes</taxon>
    </lineage>
</organism>